<feature type="signal peptide" evidence="1">
    <location>
        <begin position="1"/>
        <end position="26"/>
    </location>
</feature>
<evidence type="ECO:0000313" key="2">
    <source>
        <dbReference type="EMBL" id="CAH3146360.1"/>
    </source>
</evidence>
<reference evidence="2 3" key="1">
    <citation type="submission" date="2022-05" db="EMBL/GenBank/DDBJ databases">
        <authorList>
            <consortium name="Genoscope - CEA"/>
            <person name="William W."/>
        </authorList>
    </citation>
    <scope>NUCLEOTIDE SEQUENCE [LARGE SCALE GENOMIC DNA]</scope>
</reference>
<feature type="chain" id="PRO_5043437701" evidence="1">
    <location>
        <begin position="27"/>
        <end position="264"/>
    </location>
</feature>
<keyword evidence="1" id="KW-0732">Signal</keyword>
<accession>A0AAU9XF84</accession>
<dbReference type="Proteomes" id="UP001159428">
    <property type="component" value="Unassembled WGS sequence"/>
</dbReference>
<sequence>MIASGTILTKGFLILLFSQLIFTTAADFSDQDSDSDWDDQTIQGSDSCGTSTLDDGCSMSDDCSTITCKTNFVEKPITLKLKVNKCDDPISVTASMDVPDLDISWSHTYTSDDIIKVPGFTASVPVLPISAGVYVQVSLTPNGDELKLTVKLLAGGQVGDKGVYPVKLPVIDGNLPINTNACGILALWYNMNDMERGAVVGGSILVLIILISTCCCCCGCCGCCKPARPNHGTVFIQPPVSVGPPVMATSTKTTVPMQPFVNEA</sequence>
<evidence type="ECO:0000256" key="1">
    <source>
        <dbReference type="SAM" id="SignalP"/>
    </source>
</evidence>
<dbReference type="AlphaFoldDB" id="A0AAU9XF84"/>
<name>A0AAU9XF84_9CNID</name>
<comment type="caution">
    <text evidence="2">The sequence shown here is derived from an EMBL/GenBank/DDBJ whole genome shotgun (WGS) entry which is preliminary data.</text>
</comment>
<protein>
    <submittedName>
        <fullName evidence="2">Uncharacterized protein</fullName>
    </submittedName>
</protein>
<gene>
    <name evidence="2" type="ORF">PMEA_00022954</name>
</gene>
<evidence type="ECO:0000313" key="3">
    <source>
        <dbReference type="Proteomes" id="UP001159428"/>
    </source>
</evidence>
<proteinExistence type="predicted"/>
<dbReference type="EMBL" id="CALNXJ010000041">
    <property type="protein sequence ID" value="CAH3146360.1"/>
    <property type="molecule type" value="Genomic_DNA"/>
</dbReference>
<keyword evidence="3" id="KW-1185">Reference proteome</keyword>
<organism evidence="2 3">
    <name type="scientific">Pocillopora meandrina</name>
    <dbReference type="NCBI Taxonomy" id="46732"/>
    <lineage>
        <taxon>Eukaryota</taxon>
        <taxon>Metazoa</taxon>
        <taxon>Cnidaria</taxon>
        <taxon>Anthozoa</taxon>
        <taxon>Hexacorallia</taxon>
        <taxon>Scleractinia</taxon>
        <taxon>Astrocoeniina</taxon>
        <taxon>Pocilloporidae</taxon>
        <taxon>Pocillopora</taxon>
    </lineage>
</organism>